<keyword evidence="1" id="KW-0472">Membrane</keyword>
<dbReference type="AlphaFoldDB" id="A0A6M0R9I2"/>
<evidence type="ECO:0000313" key="2">
    <source>
        <dbReference type="EMBL" id="NEZ46893.1"/>
    </source>
</evidence>
<keyword evidence="1" id="KW-1133">Transmembrane helix</keyword>
<gene>
    <name evidence="2" type="ORF">FDF74_06655</name>
</gene>
<feature type="transmembrane region" description="Helical" evidence="1">
    <location>
        <begin position="41"/>
        <end position="58"/>
    </location>
</feature>
<feature type="transmembrane region" description="Helical" evidence="1">
    <location>
        <begin position="144"/>
        <end position="165"/>
    </location>
</feature>
<evidence type="ECO:0000313" key="3">
    <source>
        <dbReference type="Proteomes" id="UP000473885"/>
    </source>
</evidence>
<sequence>MIENYKYKFIRFLTWLNIINYCTFITIDFLNKSNLWRCSNLLKYIGILICFIITLLIGEDKYDSLDKNLVRIALLFTLIADFNFLIINNYVLGILFFCLVQFTYIIRHNRGKNIKTYNYFFILMIYIILFLLLNYINLFHDNNFIISISLVYGLILIHSLIISLGTFKRRFFSKKTCILIILGLILFLFCDVNVALYNIDDYLVLKYNGFENISNSLIWIFYLPSQIFLSLSGYNNVNKIFRR</sequence>
<keyword evidence="3" id="KW-1185">Reference proteome</keyword>
<evidence type="ECO:0000256" key="1">
    <source>
        <dbReference type="SAM" id="Phobius"/>
    </source>
</evidence>
<dbReference type="RefSeq" id="WP_163249066.1">
    <property type="nucleotide sequence ID" value="NZ_SXDP01000004.1"/>
</dbReference>
<reference evidence="2 3" key="1">
    <citation type="submission" date="2019-04" db="EMBL/GenBank/DDBJ databases">
        <title>Genome sequencing of Clostridium botulinum Groups I-IV and Clostridium butyricum.</title>
        <authorList>
            <person name="Brunt J."/>
            <person name="Van Vliet A.H.M."/>
            <person name="Stringer S.C."/>
            <person name="Carter A.T."/>
            <person name="Peck M.W."/>
        </authorList>
    </citation>
    <scope>NUCLEOTIDE SEQUENCE [LARGE SCALE GENOMIC DNA]</scope>
    <source>
        <strain evidence="2 3">IFR 18/094</strain>
    </source>
</reference>
<feature type="transmembrane region" description="Helical" evidence="1">
    <location>
        <begin position="78"/>
        <end position="105"/>
    </location>
</feature>
<feature type="transmembrane region" description="Helical" evidence="1">
    <location>
        <begin position="217"/>
        <end position="237"/>
    </location>
</feature>
<protein>
    <recommendedName>
        <fullName evidence="4">YhhN-like protein</fullName>
    </recommendedName>
</protein>
<name>A0A6M0R9I2_9CLOT</name>
<organism evidence="2 3">
    <name type="scientific">Clostridium niameyense</name>
    <dbReference type="NCBI Taxonomy" id="1622073"/>
    <lineage>
        <taxon>Bacteria</taxon>
        <taxon>Bacillati</taxon>
        <taxon>Bacillota</taxon>
        <taxon>Clostridia</taxon>
        <taxon>Eubacteriales</taxon>
        <taxon>Clostridiaceae</taxon>
        <taxon>Clostridium</taxon>
    </lineage>
</organism>
<dbReference type="EMBL" id="SXDP01000004">
    <property type="protein sequence ID" value="NEZ46893.1"/>
    <property type="molecule type" value="Genomic_DNA"/>
</dbReference>
<keyword evidence="1" id="KW-0812">Transmembrane</keyword>
<accession>A0A6M0R9I2</accession>
<proteinExistence type="predicted"/>
<evidence type="ECO:0008006" key="4">
    <source>
        <dbReference type="Google" id="ProtNLM"/>
    </source>
</evidence>
<dbReference type="Proteomes" id="UP000473885">
    <property type="component" value="Unassembled WGS sequence"/>
</dbReference>
<comment type="caution">
    <text evidence="2">The sequence shown here is derived from an EMBL/GenBank/DDBJ whole genome shotgun (WGS) entry which is preliminary data.</text>
</comment>
<feature type="transmembrane region" description="Helical" evidence="1">
    <location>
        <begin position="117"/>
        <end position="138"/>
    </location>
</feature>
<feature type="transmembrane region" description="Helical" evidence="1">
    <location>
        <begin position="177"/>
        <end position="197"/>
    </location>
</feature>